<dbReference type="Proteomes" id="UP001449657">
    <property type="component" value="Chromosome"/>
</dbReference>
<reference evidence="2 3" key="1">
    <citation type="submission" date="2024-03" db="EMBL/GenBank/DDBJ databases">
        <title>Chitinophaga caseinilytica sp. nov., a casein hydrolysing bacterium isolated from forest soil.</title>
        <authorList>
            <person name="Lee D.S."/>
            <person name="Han D.M."/>
            <person name="Baek J.H."/>
            <person name="Choi D.G."/>
            <person name="Jeon J.H."/>
            <person name="Jeon C.O."/>
        </authorList>
    </citation>
    <scope>NUCLEOTIDE SEQUENCE [LARGE SCALE GENOMIC DNA]</scope>
    <source>
        <strain evidence="2 3">KACC 19118</strain>
    </source>
</reference>
<sequence>MKRNLIFVACALLFHATGALSAAFPDPPAPATRNVNWVKSKSGSWAANREGKSFWYRLDRNARIWWSPDGHEWAEVTDGMWADKQDRWLKIGEGKLWWTADAGKNFEEVPEWKWQGPRGEWYKFDAKWTLWVAH</sequence>
<dbReference type="EMBL" id="CP150096">
    <property type="protein sequence ID" value="WZN48675.1"/>
    <property type="molecule type" value="Genomic_DNA"/>
</dbReference>
<accession>A0ABZ2Z8V4</accession>
<keyword evidence="1" id="KW-0732">Signal</keyword>
<evidence type="ECO:0000256" key="1">
    <source>
        <dbReference type="SAM" id="SignalP"/>
    </source>
</evidence>
<keyword evidence="3" id="KW-1185">Reference proteome</keyword>
<gene>
    <name evidence="2" type="ORF">WJU22_10870</name>
</gene>
<proteinExistence type="predicted"/>
<name>A0ABZ2Z8V4_9BACT</name>
<feature type="chain" id="PRO_5045742366" description="WWE domain-containing protein" evidence="1">
    <location>
        <begin position="23"/>
        <end position="134"/>
    </location>
</feature>
<dbReference type="RefSeq" id="WP_341843261.1">
    <property type="nucleotide sequence ID" value="NZ_CP149792.1"/>
</dbReference>
<evidence type="ECO:0000313" key="2">
    <source>
        <dbReference type="EMBL" id="WZN48675.1"/>
    </source>
</evidence>
<organism evidence="2 3">
    <name type="scientific">Chitinophaga caseinilytica</name>
    <dbReference type="NCBI Taxonomy" id="2267521"/>
    <lineage>
        <taxon>Bacteria</taxon>
        <taxon>Pseudomonadati</taxon>
        <taxon>Bacteroidota</taxon>
        <taxon>Chitinophagia</taxon>
        <taxon>Chitinophagales</taxon>
        <taxon>Chitinophagaceae</taxon>
        <taxon>Chitinophaga</taxon>
    </lineage>
</organism>
<protein>
    <recommendedName>
        <fullName evidence="4">WWE domain-containing protein</fullName>
    </recommendedName>
</protein>
<evidence type="ECO:0000313" key="3">
    <source>
        <dbReference type="Proteomes" id="UP001449657"/>
    </source>
</evidence>
<evidence type="ECO:0008006" key="4">
    <source>
        <dbReference type="Google" id="ProtNLM"/>
    </source>
</evidence>
<feature type="signal peptide" evidence="1">
    <location>
        <begin position="1"/>
        <end position="22"/>
    </location>
</feature>